<dbReference type="InterPro" id="IPR001841">
    <property type="entry name" value="Znf_RING"/>
</dbReference>
<keyword evidence="2 4" id="KW-0863">Zinc-finger</keyword>
<dbReference type="Pfam" id="PF01753">
    <property type="entry name" value="zf-MYND"/>
    <property type="match status" value="1"/>
</dbReference>
<dbReference type="InterPro" id="IPR002893">
    <property type="entry name" value="Znf_MYND"/>
</dbReference>
<proteinExistence type="predicted"/>
<feature type="domain" description="RING-type" evidence="5">
    <location>
        <begin position="151"/>
        <end position="199"/>
    </location>
</feature>
<dbReference type="AlphaFoldDB" id="K0SX95"/>
<evidence type="ECO:0000313" key="8">
    <source>
        <dbReference type="Proteomes" id="UP000266841"/>
    </source>
</evidence>
<evidence type="ECO:0000256" key="1">
    <source>
        <dbReference type="ARBA" id="ARBA00022723"/>
    </source>
</evidence>
<keyword evidence="1" id="KW-0479">Metal-binding</keyword>
<dbReference type="InterPro" id="IPR006597">
    <property type="entry name" value="Sel1-like"/>
</dbReference>
<dbReference type="PROSITE" id="PS50865">
    <property type="entry name" value="ZF_MYND_2"/>
    <property type="match status" value="1"/>
</dbReference>
<evidence type="ECO:0000259" key="6">
    <source>
        <dbReference type="PROSITE" id="PS50865"/>
    </source>
</evidence>
<evidence type="ECO:0000256" key="2">
    <source>
        <dbReference type="ARBA" id="ARBA00022771"/>
    </source>
</evidence>
<dbReference type="Gene3D" id="1.25.40.10">
    <property type="entry name" value="Tetratricopeptide repeat domain"/>
    <property type="match status" value="1"/>
</dbReference>
<dbReference type="SUPFAM" id="SSF144232">
    <property type="entry name" value="HIT/MYND zinc finger-like"/>
    <property type="match status" value="1"/>
</dbReference>
<evidence type="ECO:0008006" key="9">
    <source>
        <dbReference type="Google" id="ProtNLM"/>
    </source>
</evidence>
<evidence type="ECO:0000259" key="5">
    <source>
        <dbReference type="PROSITE" id="PS50089"/>
    </source>
</evidence>
<dbReference type="SUPFAM" id="SSF81901">
    <property type="entry name" value="HCP-like"/>
    <property type="match status" value="1"/>
</dbReference>
<dbReference type="Gene3D" id="6.10.140.2220">
    <property type="match status" value="1"/>
</dbReference>
<reference evidence="7 8" key="1">
    <citation type="journal article" date="2012" name="Genome Biol.">
        <title>Genome and low-iron response of an oceanic diatom adapted to chronic iron limitation.</title>
        <authorList>
            <person name="Lommer M."/>
            <person name="Specht M."/>
            <person name="Roy A.S."/>
            <person name="Kraemer L."/>
            <person name="Andreson R."/>
            <person name="Gutowska M.A."/>
            <person name="Wolf J."/>
            <person name="Bergner S.V."/>
            <person name="Schilhabel M.B."/>
            <person name="Klostermeier U.C."/>
            <person name="Beiko R.G."/>
            <person name="Rosenstiel P."/>
            <person name="Hippler M."/>
            <person name="Laroche J."/>
        </authorList>
    </citation>
    <scope>NUCLEOTIDE SEQUENCE [LARGE SCALE GENOMIC DNA]</scope>
    <source>
        <strain evidence="7 8">CCMP1005</strain>
    </source>
</reference>
<evidence type="ECO:0000256" key="4">
    <source>
        <dbReference type="PROSITE-ProRule" id="PRU00134"/>
    </source>
</evidence>
<protein>
    <recommendedName>
        <fullName evidence="9">MYND-type domain-containing protein</fullName>
    </recommendedName>
</protein>
<dbReference type="PROSITE" id="PS50089">
    <property type="entry name" value="ZF_RING_2"/>
    <property type="match status" value="1"/>
</dbReference>
<gene>
    <name evidence="7" type="ORF">THAOC_07543</name>
</gene>
<keyword evidence="8" id="KW-1185">Reference proteome</keyword>
<dbReference type="GO" id="GO:0008270">
    <property type="term" value="F:zinc ion binding"/>
    <property type="evidence" value="ECO:0007669"/>
    <property type="project" value="UniProtKB-KW"/>
</dbReference>
<dbReference type="Proteomes" id="UP000266841">
    <property type="component" value="Unassembled WGS sequence"/>
</dbReference>
<dbReference type="OrthoDB" id="432970at2759"/>
<organism evidence="7 8">
    <name type="scientific">Thalassiosira oceanica</name>
    <name type="common">Marine diatom</name>
    <dbReference type="NCBI Taxonomy" id="159749"/>
    <lineage>
        <taxon>Eukaryota</taxon>
        <taxon>Sar</taxon>
        <taxon>Stramenopiles</taxon>
        <taxon>Ochrophyta</taxon>
        <taxon>Bacillariophyta</taxon>
        <taxon>Coscinodiscophyceae</taxon>
        <taxon>Thalassiosirophycidae</taxon>
        <taxon>Thalassiosirales</taxon>
        <taxon>Thalassiosiraceae</taxon>
        <taxon>Thalassiosira</taxon>
    </lineage>
</organism>
<dbReference type="EMBL" id="AGNL01007716">
    <property type="protein sequence ID" value="EJK71048.1"/>
    <property type="molecule type" value="Genomic_DNA"/>
</dbReference>
<comment type="caution">
    <text evidence="7">The sequence shown here is derived from an EMBL/GenBank/DDBJ whole genome shotgun (WGS) entry which is preliminary data.</text>
</comment>
<dbReference type="InterPro" id="IPR011990">
    <property type="entry name" value="TPR-like_helical_dom_sf"/>
</dbReference>
<name>K0SX95_THAOC</name>
<evidence type="ECO:0000256" key="3">
    <source>
        <dbReference type="ARBA" id="ARBA00022833"/>
    </source>
</evidence>
<evidence type="ECO:0000313" key="7">
    <source>
        <dbReference type="EMBL" id="EJK71048.1"/>
    </source>
</evidence>
<accession>K0SX95</accession>
<dbReference type="SMART" id="SM00671">
    <property type="entry name" value="SEL1"/>
    <property type="match status" value="3"/>
</dbReference>
<sequence length="413" mass="45718">MSSRATKGVTLRFKVGDRVSCVFGSHLSRQTGTVVKLNYKEEGRDPQTEDLYLIEAPYQIRLDSGRYCMAPFDDDGTISSASNSPHFCAGCGIASKSDGKDLKMCACRVVMYCGKACQKAHRSQHKEECRMMIQVAHNDKLFAKPPPPEDCHICCHRLPLEESQSTYHNCCGKRICNGCLFANSLRNIEFGEDPCPFCRSVDNSTKAMMLRMEKKDGRAFHIMGTQHFVGGSGFKKDLNKAYEYWTKGAEYGSAECHASIGGFHFGEGGPSAFDAKKARTHFELAAMQGNVGARHNLGMMELNAGKSATAMKHFLISASVGNEASLDMVKQGYPRKDVRKADYESCLKAYHESVQDLKTDERLASKLFYSGDSDACSTAIIKLLAKSYDGDPRSAIRALQEKIKRYDAIMRSG</sequence>
<keyword evidence="3" id="KW-0862">Zinc</keyword>
<feature type="domain" description="MYND-type" evidence="6">
    <location>
        <begin position="88"/>
        <end position="129"/>
    </location>
</feature>